<organism evidence="1">
    <name type="scientific">Desulfacinum infernum</name>
    <dbReference type="NCBI Taxonomy" id="35837"/>
    <lineage>
        <taxon>Bacteria</taxon>
        <taxon>Pseudomonadati</taxon>
        <taxon>Thermodesulfobacteriota</taxon>
        <taxon>Syntrophobacteria</taxon>
        <taxon>Syntrophobacterales</taxon>
        <taxon>Syntrophobacteraceae</taxon>
        <taxon>Desulfacinum</taxon>
    </lineage>
</organism>
<dbReference type="PIRSF" id="PIRSF010256">
    <property type="entry name" value="CoxE_vWa"/>
    <property type="match status" value="1"/>
</dbReference>
<dbReference type="PANTHER" id="PTHR39338">
    <property type="entry name" value="BLL5662 PROTEIN-RELATED"/>
    <property type="match status" value="1"/>
</dbReference>
<gene>
    <name evidence="1" type="ORF">ENS06_07005</name>
</gene>
<protein>
    <submittedName>
        <fullName evidence="1">VWA domain-containing protein</fullName>
    </submittedName>
</protein>
<dbReference type="EMBL" id="DSTK01000021">
    <property type="protein sequence ID" value="HFK97059.1"/>
    <property type="molecule type" value="Genomic_DNA"/>
</dbReference>
<name>A0A832EJ32_9BACT</name>
<reference evidence="1" key="1">
    <citation type="journal article" date="2020" name="mSystems">
        <title>Genome- and Community-Level Interaction Insights into Carbon Utilization and Element Cycling Functions of Hydrothermarchaeota in Hydrothermal Sediment.</title>
        <authorList>
            <person name="Zhou Z."/>
            <person name="Liu Y."/>
            <person name="Xu W."/>
            <person name="Pan J."/>
            <person name="Luo Z.H."/>
            <person name="Li M."/>
        </authorList>
    </citation>
    <scope>NUCLEOTIDE SEQUENCE [LARGE SCALE GENOMIC DNA]</scope>
    <source>
        <strain evidence="1">SpSt-456</strain>
    </source>
</reference>
<evidence type="ECO:0000313" key="1">
    <source>
        <dbReference type="EMBL" id="HFK97059.1"/>
    </source>
</evidence>
<dbReference type="InterPro" id="IPR008912">
    <property type="entry name" value="Uncharacterised_CoxE"/>
</dbReference>
<proteinExistence type="predicted"/>
<dbReference type="AlphaFoldDB" id="A0A832EJ32"/>
<sequence length="464" mass="52350">MDAVLSDFVQVLRNAGVGVSVAEHLDALKAVAALGVDDPLLLKAALAACLVKNPSDRPIFDGCFHRFFRTIPDLAGPKALKAHSKTGPDELAPSTKRPLFANRAALAVSVAEAARRIRLPGAVPMLQRGLYVQAMLRRLEADHFHQDVDLLRSVGGSAAKGHELEQARKNLVDVVRSFVEARVVFDGAEALQGAPADAPWDAVRLSAWERQDVEAMHRLVAKMVRTLHARYGRRRKRARVGFLDFKASLRANLGTQGLIFDPRWKKKRPDRPHIIAVCDVSRSVRNVTRFFLFFLYNLHRSVSKIRTFVFCSNLVEVSNVFKKEPLEQALGRIETGRGLRLNMGLTDYGKAFEDFASHALKTVSRRTVLLVLGDARNNHDDPAAAAFERIRQRVRRLLWLNPEPPALWDTGDSVMRVYRPLCDAVLPCRTLRDLERLAELLNTHRKEVRSWWTMERSKALYRTR</sequence>
<dbReference type="Pfam" id="PF05762">
    <property type="entry name" value="VWA_CoxE"/>
    <property type="match status" value="1"/>
</dbReference>
<dbReference type="PANTHER" id="PTHR39338:SF5">
    <property type="entry name" value="BLR6139 PROTEIN"/>
    <property type="match status" value="1"/>
</dbReference>
<comment type="caution">
    <text evidence="1">The sequence shown here is derived from an EMBL/GenBank/DDBJ whole genome shotgun (WGS) entry which is preliminary data.</text>
</comment>
<accession>A0A832EJ32</accession>
<dbReference type="InterPro" id="IPR011195">
    <property type="entry name" value="UCP010256"/>
</dbReference>